<evidence type="ECO:0000313" key="11">
    <source>
        <dbReference type="RefSeq" id="XP_011495330.1"/>
    </source>
</evidence>
<feature type="active site" description="Nucleophile" evidence="7">
    <location>
        <position position="227"/>
    </location>
</feature>
<sequence length="459" mass="52781">MNTTYTGIILGIALVLAAVIYMMPSEPKIPQLEEVYWGPGQKPRKIDESIRPFKIKFEKEMIDDLRFRLNNTRNLQPSLEHSGWKYGVNSNYVPTIIDFWLNKYDFRKREDHLNRYPQFLTNIQGLDIHFVRVKPQVPKDRKLRVLPLLIVHGWPGSIVEFQKIIPLLTRPQANRDFVFEVIAPSIPGFGYSSQAAKPGLGAFEMALILKSLMLRLGYDKFYTQGGDWGAVITSYMAVLYPQHMLGMHLNLCMVLNPWTLAKTAIYSLIPWLMLDEERYLSSPLGYQIQTLIAETGYYHMQATKPDTLGIGMTDSPAGFAAYVLEKFSTITQMQNAWTDDGNLLEKFEMTELIDNLMMYWAPNKITSGFRIYAESTSSRILKMRLNNIPVKVPTACAQFPHEIIFQPEALLRDRFVNLVKVTRMKRGGHFAALEEPELLAEDIWSAVPFLMKRSELLRN</sequence>
<dbReference type="InterPro" id="IPR016292">
    <property type="entry name" value="Epoxide_hydrolase"/>
</dbReference>
<dbReference type="InterPro" id="IPR029058">
    <property type="entry name" value="AB_hydrolase_fold"/>
</dbReference>
<comment type="similarity">
    <text evidence="3 6">Belongs to the peptidase S33 family.</text>
</comment>
<dbReference type="PANTHER" id="PTHR21661">
    <property type="entry name" value="EPOXIDE HYDROLASE 1-RELATED"/>
    <property type="match status" value="1"/>
</dbReference>
<dbReference type="GO" id="GO:0097176">
    <property type="term" value="P:epoxide metabolic process"/>
    <property type="evidence" value="ECO:0007669"/>
    <property type="project" value="TreeGrafter"/>
</dbReference>
<evidence type="ECO:0000313" key="10">
    <source>
        <dbReference type="Proteomes" id="UP000695007"/>
    </source>
</evidence>
<keyword evidence="6 8" id="KW-0472">Membrane</keyword>
<keyword evidence="8" id="KW-0812">Transmembrane</keyword>
<keyword evidence="8" id="KW-1133">Transmembrane helix</keyword>
<evidence type="ECO:0000256" key="2">
    <source>
        <dbReference type="ARBA" id="ARBA00004111"/>
    </source>
</evidence>
<protein>
    <recommendedName>
        <fullName evidence="6">Epoxide hydrolase</fullName>
        <ecNumber evidence="6">3.3.2.9</ecNumber>
    </recommendedName>
</protein>
<dbReference type="GeneID" id="105360195"/>
<feature type="active site" description="Proton acceptor" evidence="7">
    <location>
        <position position="429"/>
    </location>
</feature>
<comment type="subcellular location">
    <subcellularLocation>
        <location evidence="6">Endoplasmic reticulum membrane</location>
    </subcellularLocation>
    <subcellularLocation>
        <location evidence="2">Microsome membrane</location>
        <topology evidence="2">Single-pass membrane protein</topology>
    </subcellularLocation>
</comment>
<proteinExistence type="inferred from homology"/>
<accession>A0AAJ6VMJ0</accession>
<dbReference type="Proteomes" id="UP000695007">
    <property type="component" value="Unplaced"/>
</dbReference>
<dbReference type="Pfam" id="PF06441">
    <property type="entry name" value="EHN"/>
    <property type="match status" value="1"/>
</dbReference>
<dbReference type="SUPFAM" id="SSF53474">
    <property type="entry name" value="alpha/beta-Hydrolases"/>
    <property type="match status" value="1"/>
</dbReference>
<evidence type="ECO:0000256" key="6">
    <source>
        <dbReference type="PIRNR" id="PIRNR001112"/>
    </source>
</evidence>
<dbReference type="PANTHER" id="PTHR21661:SF35">
    <property type="entry name" value="EPOXIDE HYDROLASE"/>
    <property type="match status" value="1"/>
</dbReference>
<dbReference type="GO" id="GO:0033961">
    <property type="term" value="F:cis-stilbene-oxide hydrolase activity"/>
    <property type="evidence" value="ECO:0007669"/>
    <property type="project" value="UniProtKB-UniRule"/>
</dbReference>
<evidence type="ECO:0000256" key="7">
    <source>
        <dbReference type="PIRSR" id="PIRSR001112-1"/>
    </source>
</evidence>
<feature type="domain" description="Epoxide hydrolase N-terminal" evidence="9">
    <location>
        <begin position="50"/>
        <end position="161"/>
    </location>
</feature>
<dbReference type="PIRSF" id="PIRSF001112">
    <property type="entry name" value="Epoxide_hydrolase"/>
    <property type="match status" value="1"/>
</dbReference>
<reference evidence="11" key="1">
    <citation type="submission" date="2025-08" db="UniProtKB">
        <authorList>
            <consortium name="RefSeq"/>
        </authorList>
    </citation>
    <scope>IDENTIFICATION</scope>
</reference>
<dbReference type="Gene3D" id="3.40.50.1820">
    <property type="entry name" value="alpha/beta hydrolase"/>
    <property type="match status" value="1"/>
</dbReference>
<keyword evidence="10" id="KW-1185">Reference proteome</keyword>
<dbReference type="EC" id="3.3.2.9" evidence="6"/>
<dbReference type="InterPro" id="IPR000639">
    <property type="entry name" value="Epox_hydrolase-like"/>
</dbReference>
<dbReference type="RefSeq" id="XP_011495330.1">
    <property type="nucleotide sequence ID" value="XM_011497028.1"/>
</dbReference>
<organism evidence="10 11">
    <name type="scientific">Ceratosolen solmsi marchali</name>
    <dbReference type="NCBI Taxonomy" id="326594"/>
    <lineage>
        <taxon>Eukaryota</taxon>
        <taxon>Metazoa</taxon>
        <taxon>Ecdysozoa</taxon>
        <taxon>Arthropoda</taxon>
        <taxon>Hexapoda</taxon>
        <taxon>Insecta</taxon>
        <taxon>Pterygota</taxon>
        <taxon>Neoptera</taxon>
        <taxon>Endopterygota</taxon>
        <taxon>Hymenoptera</taxon>
        <taxon>Apocrita</taxon>
        <taxon>Proctotrupomorpha</taxon>
        <taxon>Chalcidoidea</taxon>
        <taxon>Agaonidae</taxon>
        <taxon>Agaoninae</taxon>
        <taxon>Ceratosolen</taxon>
    </lineage>
</organism>
<evidence type="ECO:0000256" key="1">
    <source>
        <dbReference type="ARBA" id="ARBA00000221"/>
    </source>
</evidence>
<keyword evidence="4 6" id="KW-0058">Aromatic hydrocarbons catabolism</keyword>
<dbReference type="InterPro" id="IPR010497">
    <property type="entry name" value="Epoxide_hydro_N"/>
</dbReference>
<comment type="catalytic activity">
    <reaction evidence="6">
        <text>cis-stilbene oxide + H2O = (1R,2R)-hydrobenzoin</text>
        <dbReference type="Rhea" id="RHEA:23900"/>
        <dbReference type="ChEBI" id="CHEBI:15377"/>
        <dbReference type="ChEBI" id="CHEBI:50004"/>
        <dbReference type="ChEBI" id="CHEBI:50014"/>
        <dbReference type="EC" id="3.3.2.9"/>
    </reaction>
</comment>
<keyword evidence="5 6" id="KW-0378">Hydrolase</keyword>
<dbReference type="GO" id="GO:0005789">
    <property type="term" value="C:endoplasmic reticulum membrane"/>
    <property type="evidence" value="ECO:0007669"/>
    <property type="project" value="UniProtKB-SubCell"/>
</dbReference>
<feature type="active site" description="Proton donor" evidence="7">
    <location>
        <position position="372"/>
    </location>
</feature>
<comment type="function">
    <text evidence="6">Catalyzes juvenile hormone hydrolysis.</text>
</comment>
<evidence type="ECO:0000256" key="3">
    <source>
        <dbReference type="ARBA" id="ARBA00010088"/>
    </source>
</evidence>
<evidence type="ECO:0000256" key="5">
    <source>
        <dbReference type="ARBA" id="ARBA00022801"/>
    </source>
</evidence>
<dbReference type="AlphaFoldDB" id="A0AAJ6VMJ0"/>
<feature type="transmembrane region" description="Helical" evidence="8">
    <location>
        <begin position="6"/>
        <end position="23"/>
    </location>
</feature>
<comment type="catalytic activity">
    <reaction evidence="1 6">
        <text>1-(4-methoxyphenyl)-N-methyl-N-[(3-methyloxetan-3-yl)methyl]methanamine + H2O = 2-{[(4-methoxybenzyl)(methyl)amino]methyl}-2-methylpropane-1,3-diol</text>
        <dbReference type="Rhea" id="RHEA:55764"/>
        <dbReference type="ChEBI" id="CHEBI:15377"/>
        <dbReference type="ChEBI" id="CHEBI:139161"/>
        <dbReference type="ChEBI" id="CHEBI:139164"/>
        <dbReference type="EC" id="3.3.2.9"/>
    </reaction>
</comment>
<gene>
    <name evidence="11" type="primary">LOC105360195</name>
</gene>
<keyword evidence="6" id="KW-0256">Endoplasmic reticulum</keyword>
<name>A0AAJ6VMJ0_9HYME</name>
<evidence type="ECO:0000256" key="4">
    <source>
        <dbReference type="ARBA" id="ARBA00022797"/>
    </source>
</evidence>
<dbReference type="PRINTS" id="PR00412">
    <property type="entry name" value="EPOXHYDRLASE"/>
</dbReference>
<evidence type="ECO:0000259" key="9">
    <source>
        <dbReference type="Pfam" id="PF06441"/>
    </source>
</evidence>
<evidence type="ECO:0000256" key="8">
    <source>
        <dbReference type="SAM" id="Phobius"/>
    </source>
</evidence>
<dbReference type="KEGG" id="csol:105360195"/>